<evidence type="ECO:0000313" key="3">
    <source>
        <dbReference type="Proteomes" id="UP000266841"/>
    </source>
</evidence>
<reference evidence="2 3" key="1">
    <citation type="journal article" date="2012" name="Genome Biol.">
        <title>Genome and low-iron response of an oceanic diatom adapted to chronic iron limitation.</title>
        <authorList>
            <person name="Lommer M."/>
            <person name="Specht M."/>
            <person name="Roy A.S."/>
            <person name="Kraemer L."/>
            <person name="Andreson R."/>
            <person name="Gutowska M.A."/>
            <person name="Wolf J."/>
            <person name="Bergner S.V."/>
            <person name="Schilhabel M.B."/>
            <person name="Klostermeier U.C."/>
            <person name="Beiko R.G."/>
            <person name="Rosenstiel P."/>
            <person name="Hippler M."/>
            <person name="Laroche J."/>
        </authorList>
    </citation>
    <scope>NUCLEOTIDE SEQUENCE [LARGE SCALE GENOMIC DNA]</scope>
    <source>
        <strain evidence="2 3">CCMP1005</strain>
    </source>
</reference>
<organism evidence="2 3">
    <name type="scientific">Thalassiosira oceanica</name>
    <name type="common">Marine diatom</name>
    <dbReference type="NCBI Taxonomy" id="159749"/>
    <lineage>
        <taxon>Eukaryota</taxon>
        <taxon>Sar</taxon>
        <taxon>Stramenopiles</taxon>
        <taxon>Ochrophyta</taxon>
        <taxon>Bacillariophyta</taxon>
        <taxon>Coscinodiscophyceae</taxon>
        <taxon>Thalassiosirophycidae</taxon>
        <taxon>Thalassiosirales</taxon>
        <taxon>Thalassiosiraceae</taxon>
        <taxon>Thalassiosira</taxon>
    </lineage>
</organism>
<keyword evidence="3" id="KW-1185">Reference proteome</keyword>
<feature type="non-terminal residue" evidence="2">
    <location>
        <position position="1"/>
    </location>
</feature>
<gene>
    <name evidence="2" type="ORF">THAOC_10177</name>
</gene>
<proteinExistence type="predicted"/>
<dbReference type="AlphaFoldDB" id="K0SQR4"/>
<name>K0SQR4_THAOC</name>
<sequence length="129" mass="13522">PGHPSTLDSDDKDFLVQGQARPALQVMRQSAGGMGLHSTGRGIQKLCSQSPRPRNHEATGAEGGACTMFALRGFASLAGRAVRRGAGGRLGRARGRQGKEARAAALVVDLLPAGPALARVRFPRGETRR</sequence>
<accession>K0SQR4</accession>
<evidence type="ECO:0000313" key="2">
    <source>
        <dbReference type="EMBL" id="EJK68623.1"/>
    </source>
</evidence>
<comment type="caution">
    <text evidence="2">The sequence shown here is derived from an EMBL/GenBank/DDBJ whole genome shotgun (WGS) entry which is preliminary data.</text>
</comment>
<protein>
    <submittedName>
        <fullName evidence="2">Uncharacterized protein</fullName>
    </submittedName>
</protein>
<feature type="region of interest" description="Disordered" evidence="1">
    <location>
        <begin position="28"/>
        <end position="60"/>
    </location>
</feature>
<evidence type="ECO:0000256" key="1">
    <source>
        <dbReference type="SAM" id="MobiDB-lite"/>
    </source>
</evidence>
<dbReference type="Proteomes" id="UP000266841">
    <property type="component" value="Unassembled WGS sequence"/>
</dbReference>
<dbReference type="EMBL" id="AGNL01011071">
    <property type="protein sequence ID" value="EJK68623.1"/>
    <property type="molecule type" value="Genomic_DNA"/>
</dbReference>